<dbReference type="PANTHER" id="PTHR43798:SF27">
    <property type="entry name" value="HYDROLASE ALPHA_BETA HYDROLASE FOLD FAMILY"/>
    <property type="match status" value="1"/>
</dbReference>
<dbReference type="GO" id="GO:0016020">
    <property type="term" value="C:membrane"/>
    <property type="evidence" value="ECO:0007669"/>
    <property type="project" value="TreeGrafter"/>
</dbReference>
<dbReference type="PANTHER" id="PTHR43798">
    <property type="entry name" value="MONOACYLGLYCEROL LIPASE"/>
    <property type="match status" value="1"/>
</dbReference>
<feature type="chain" id="PRO_5030732415" evidence="4">
    <location>
        <begin position="26"/>
        <end position="537"/>
    </location>
</feature>
<organism evidence="7 8">
    <name type="scientific">Xanthomonas campestris pv. badrii</name>
    <dbReference type="NCBI Taxonomy" id="149696"/>
    <lineage>
        <taxon>Bacteria</taxon>
        <taxon>Pseudomonadati</taxon>
        <taxon>Pseudomonadota</taxon>
        <taxon>Gammaproteobacteria</taxon>
        <taxon>Lysobacterales</taxon>
        <taxon>Lysobacteraceae</taxon>
        <taxon>Xanthomonas</taxon>
    </lineage>
</organism>
<gene>
    <name evidence="7" type="ORF">HG421_17310</name>
</gene>
<evidence type="ECO:0000313" key="7">
    <source>
        <dbReference type="EMBL" id="QJD69289.1"/>
    </source>
</evidence>
<dbReference type="InterPro" id="IPR013595">
    <property type="entry name" value="Pept_S33_TAP-like_C"/>
</dbReference>
<dbReference type="SUPFAM" id="SSF53474">
    <property type="entry name" value="alpha/beta-Hydrolases"/>
    <property type="match status" value="1"/>
</dbReference>
<feature type="domain" description="AB hydrolase-1" evidence="5">
    <location>
        <begin position="127"/>
        <end position="268"/>
    </location>
</feature>
<feature type="region of interest" description="Disordered" evidence="3">
    <location>
        <begin position="38"/>
        <end position="66"/>
    </location>
</feature>
<evidence type="ECO:0000256" key="1">
    <source>
        <dbReference type="ARBA" id="ARBA00010088"/>
    </source>
</evidence>
<dbReference type="AlphaFoldDB" id="A0A7Z2VCU2"/>
<feature type="domain" description="Peptidase S33 tripeptidyl aminopeptidase-like C-terminal" evidence="6">
    <location>
        <begin position="421"/>
        <end position="519"/>
    </location>
</feature>
<protein>
    <submittedName>
        <fullName evidence="7">Alpha/beta hydrolase</fullName>
    </submittedName>
</protein>
<name>A0A7Z2VCU2_XANCA</name>
<dbReference type="PROSITE" id="PS51257">
    <property type="entry name" value="PROKAR_LIPOPROTEIN"/>
    <property type="match status" value="1"/>
</dbReference>
<reference evidence="7 8" key="2">
    <citation type="submission" date="2020-04" db="EMBL/GenBank/DDBJ databases">
        <authorList>
            <person name="Fomenkov A."/>
            <person name="Anton B.P."/>
            <person name="Roberts R.J."/>
        </authorList>
    </citation>
    <scope>NUCLEOTIDE SEQUENCE [LARGE SCALE GENOMIC DNA]</scope>
    <source>
        <strain evidence="7 8">NEB122</strain>
    </source>
</reference>
<feature type="signal peptide" evidence="4">
    <location>
        <begin position="1"/>
        <end position="25"/>
    </location>
</feature>
<dbReference type="EMBL" id="CP051651">
    <property type="protein sequence ID" value="QJD69289.1"/>
    <property type="molecule type" value="Genomic_DNA"/>
</dbReference>
<feature type="compositionally biased region" description="Polar residues" evidence="3">
    <location>
        <begin position="47"/>
        <end position="66"/>
    </location>
</feature>
<dbReference type="Gene3D" id="3.40.50.1820">
    <property type="entry name" value="alpha/beta hydrolase"/>
    <property type="match status" value="1"/>
</dbReference>
<dbReference type="PRINTS" id="PR00793">
    <property type="entry name" value="PROAMNOPTASE"/>
</dbReference>
<reference evidence="7 8" key="1">
    <citation type="submission" date="2020-04" db="EMBL/GenBank/DDBJ databases">
        <title>Genome-Wide Identification of 5-Methylcytosine Sites in Bacterial Genomes By High-Throughput Sequencing of MspJI Restriction Fragments.</title>
        <authorList>
            <person name="Wu V."/>
        </authorList>
    </citation>
    <scope>NUCLEOTIDE SEQUENCE [LARGE SCALE GENOMIC DNA]</scope>
    <source>
        <strain evidence="7 8">NEB122</strain>
    </source>
</reference>
<proteinExistence type="inferred from homology"/>
<dbReference type="GO" id="GO:0006508">
    <property type="term" value="P:proteolysis"/>
    <property type="evidence" value="ECO:0007669"/>
    <property type="project" value="InterPro"/>
</dbReference>
<dbReference type="Pfam" id="PF00561">
    <property type="entry name" value="Abhydrolase_1"/>
    <property type="match status" value="1"/>
</dbReference>
<dbReference type="RefSeq" id="WP_169707440.1">
    <property type="nucleotide sequence ID" value="NZ_CP051651.1"/>
</dbReference>
<keyword evidence="2 7" id="KW-0378">Hydrolase</keyword>
<evidence type="ECO:0000313" key="8">
    <source>
        <dbReference type="Proteomes" id="UP000503498"/>
    </source>
</evidence>
<comment type="similarity">
    <text evidence="1">Belongs to the peptidase S33 family.</text>
</comment>
<dbReference type="InterPro" id="IPR000073">
    <property type="entry name" value="AB_hydrolase_1"/>
</dbReference>
<sequence>MTMVKQSIVVAAVLIALLAAGCQRAAAPAAAPAAERDAAGKTAAATPGNTAQQPAATTPPGSTAGSRYGTLQFTPCTLSSGGAAGNIEAQCASLRVPENPAAPSGRSIALKIAWLESDAGAGSAPDPVFFIAGGPGQSATEVAAIVDMGLHEVRKQRDIFLVDQRGTGGSHPLECRDAAGKPLDLENGSAASAEQLTDYARRCAEGLRNDADPRYFTTSQAIGDLDAVRAALGVQTLNLIGASYGTRVAQHYAARYPQHTRTVVIDGVAPNDLVIGGEFARTFEDAIALQSAQCRQQPACAKRFPVDTATQLRQVVERLRQAPVAVEYRDPRTGALRNEQVTADTVVGLAFGFSYAPETASLLPLVLDEAAAGRYASLMALAQMSASGMSDQMNRLMQWSVLCSEDAGRYHVPAQKDTTLLGNEVAEMFFAPCKVWPSTPAPAAASAPFRSTLPVLLLSGQLDPVTPPRYAERVLQGLPNGRHVIAPGQGHGVFRLGCMPKVLSQFLQTADAKALDTRCVASLNTVPAFTSFNGWEP</sequence>
<evidence type="ECO:0000256" key="4">
    <source>
        <dbReference type="SAM" id="SignalP"/>
    </source>
</evidence>
<dbReference type="Proteomes" id="UP000503498">
    <property type="component" value="Chromosome"/>
</dbReference>
<keyword evidence="4" id="KW-0732">Signal</keyword>
<dbReference type="InterPro" id="IPR029058">
    <property type="entry name" value="AB_hydrolase_fold"/>
</dbReference>
<dbReference type="InterPro" id="IPR050266">
    <property type="entry name" value="AB_hydrolase_sf"/>
</dbReference>
<evidence type="ECO:0000259" key="5">
    <source>
        <dbReference type="Pfam" id="PF00561"/>
    </source>
</evidence>
<accession>A0A7Z2VCU2</accession>
<dbReference type="InterPro" id="IPR002410">
    <property type="entry name" value="Peptidase_S33"/>
</dbReference>
<dbReference type="Pfam" id="PF08386">
    <property type="entry name" value="Abhydrolase_4"/>
    <property type="match status" value="1"/>
</dbReference>
<evidence type="ECO:0000259" key="6">
    <source>
        <dbReference type="Pfam" id="PF08386"/>
    </source>
</evidence>
<evidence type="ECO:0000256" key="3">
    <source>
        <dbReference type="SAM" id="MobiDB-lite"/>
    </source>
</evidence>
<dbReference type="GO" id="GO:0008233">
    <property type="term" value="F:peptidase activity"/>
    <property type="evidence" value="ECO:0007669"/>
    <property type="project" value="InterPro"/>
</dbReference>
<evidence type="ECO:0000256" key="2">
    <source>
        <dbReference type="ARBA" id="ARBA00022801"/>
    </source>
</evidence>